<dbReference type="PROSITE" id="PS51729">
    <property type="entry name" value="GNAT_YJDJ"/>
    <property type="match status" value="1"/>
</dbReference>
<dbReference type="Gene3D" id="3.40.630.30">
    <property type="match status" value="1"/>
</dbReference>
<proteinExistence type="predicted"/>
<evidence type="ECO:0000259" key="1">
    <source>
        <dbReference type="PROSITE" id="PS51729"/>
    </source>
</evidence>
<feature type="domain" description="N-acetyltransferase" evidence="1">
    <location>
        <begin position="12"/>
        <end position="97"/>
    </location>
</feature>
<evidence type="ECO:0000313" key="2">
    <source>
        <dbReference type="EMBL" id="OQZ96525.1"/>
    </source>
</evidence>
<dbReference type="Proteomes" id="UP000192693">
    <property type="component" value="Unassembled WGS sequence"/>
</dbReference>
<dbReference type="PANTHER" id="PTHR31435">
    <property type="entry name" value="PROTEIN NATD1"/>
    <property type="match status" value="1"/>
</dbReference>
<keyword evidence="3" id="KW-1185">Reference proteome</keyword>
<comment type="caution">
    <text evidence="2">The sequence shown here is derived from an EMBL/GenBank/DDBJ whole genome shotgun (WGS) entry which is preliminary data.</text>
</comment>
<dbReference type="PANTHER" id="PTHR31435:SF10">
    <property type="entry name" value="BSR4717 PROTEIN"/>
    <property type="match status" value="1"/>
</dbReference>
<accession>A0ABX3RR50</accession>
<evidence type="ECO:0000313" key="3">
    <source>
        <dbReference type="Proteomes" id="UP000192693"/>
    </source>
</evidence>
<dbReference type="InterPro" id="IPR045057">
    <property type="entry name" value="Gcn5-rel_NAT"/>
</dbReference>
<dbReference type="Pfam" id="PF14542">
    <property type="entry name" value="Acetyltransf_CG"/>
    <property type="match status" value="1"/>
</dbReference>
<dbReference type="EMBL" id="MVHC01000010">
    <property type="protein sequence ID" value="OQZ96525.1"/>
    <property type="molecule type" value="Genomic_DNA"/>
</dbReference>
<dbReference type="InterPro" id="IPR016181">
    <property type="entry name" value="Acyl_CoA_acyltransferase"/>
</dbReference>
<organism evidence="2 3">
    <name type="scientific">Mycolicibacter algericus DSM 45454</name>
    <dbReference type="NCBI Taxonomy" id="723879"/>
    <lineage>
        <taxon>Bacteria</taxon>
        <taxon>Bacillati</taxon>
        <taxon>Actinomycetota</taxon>
        <taxon>Actinomycetes</taxon>
        <taxon>Mycobacteriales</taxon>
        <taxon>Mycobacteriaceae</taxon>
        <taxon>Mycolicibacter</taxon>
    </lineage>
</organism>
<sequence>MKENPMSEPTVIDVPEQRRYEISVDGVRAGLAAYHDSGDQRDFHHTEIDKAFGGQGLATKLIAFALADTQAAGKRIVPSCSFVEAYVAKHPEYAGGR</sequence>
<reference evidence="2 3" key="1">
    <citation type="submission" date="2016-12" db="EMBL/GenBank/DDBJ databases">
        <title>The new phylogeny of genus Mycobacterium.</title>
        <authorList>
            <person name="Tortoli E."/>
            <person name="Trovato A."/>
            <person name="Cirillo D.M."/>
        </authorList>
    </citation>
    <scope>NUCLEOTIDE SEQUENCE [LARGE SCALE GENOMIC DNA]</scope>
    <source>
        <strain evidence="2 3">DSM 45454</strain>
    </source>
</reference>
<dbReference type="InterPro" id="IPR031165">
    <property type="entry name" value="GNAT_YJDJ"/>
</dbReference>
<protein>
    <submittedName>
        <fullName evidence="2">N-acetyltransferase</fullName>
    </submittedName>
</protein>
<gene>
    <name evidence="2" type="ORF">BST10_11850</name>
</gene>
<dbReference type="SUPFAM" id="SSF55729">
    <property type="entry name" value="Acyl-CoA N-acyltransferases (Nat)"/>
    <property type="match status" value="1"/>
</dbReference>
<name>A0ABX3RR50_MYCAL</name>